<gene>
    <name evidence="1" type="ORF">C5L39_01870</name>
</gene>
<comment type="caution">
    <text evidence="1">The sequence shown here is derived from an EMBL/GenBank/DDBJ whole genome shotgun (WGS) entry which is preliminary data.</text>
</comment>
<keyword evidence="2" id="KW-1185">Reference proteome</keyword>
<reference evidence="1 2" key="1">
    <citation type="submission" date="2018-02" db="EMBL/GenBank/DDBJ databases">
        <title>Corynebacterium alimpuense sp. nov., a marine obligate actinomycete isolated from sediments of Valparaiso bay, Chile.</title>
        <authorList>
            <person name="Claverias F."/>
            <person name="Gonzales-Siles L."/>
            <person name="Salva-Serra F."/>
            <person name="Inganaes E."/>
            <person name="Molin K."/>
            <person name="Cumsille A."/>
            <person name="Undabarrena A."/>
            <person name="Couve E."/>
            <person name="Moore E.R.B."/>
            <person name="Gomila M."/>
            <person name="Camara B."/>
        </authorList>
    </citation>
    <scope>NUCLEOTIDE SEQUENCE [LARGE SCALE GENOMIC DNA]</scope>
    <source>
        <strain evidence="1 2">CCUG 69366</strain>
    </source>
</reference>
<proteinExistence type="predicted"/>
<evidence type="ECO:0000313" key="1">
    <source>
        <dbReference type="EMBL" id="RNE49727.1"/>
    </source>
</evidence>
<dbReference type="Proteomes" id="UP000266975">
    <property type="component" value="Unassembled WGS sequence"/>
</dbReference>
<protein>
    <submittedName>
        <fullName evidence="1">Uncharacterized protein</fullName>
    </submittedName>
</protein>
<organism evidence="1 2">
    <name type="scientific">Corynebacterium alimapuense</name>
    <dbReference type="NCBI Taxonomy" id="1576874"/>
    <lineage>
        <taxon>Bacteria</taxon>
        <taxon>Bacillati</taxon>
        <taxon>Actinomycetota</taxon>
        <taxon>Actinomycetes</taxon>
        <taxon>Mycobacteriales</taxon>
        <taxon>Corynebacteriaceae</taxon>
        <taxon>Corynebacterium</taxon>
    </lineage>
</organism>
<sequence length="126" mass="14285">MTIRSQFQPTVDEFISTLNDFATGSYLKAEEKEFWDQPFNPKVLPELKSILEKMLDSFDALDDDPTEEDLVKVAQRWVDKLLEFNARHADAVIEPEEKEELGELIREAAAATGAEESALAELPELD</sequence>
<dbReference type="AlphaFoldDB" id="A0A3M8K924"/>
<dbReference type="RefSeq" id="WP_123047772.1">
    <property type="nucleotide sequence ID" value="NZ_PTJO01000003.1"/>
</dbReference>
<accession>A0A3M8K924</accession>
<dbReference type="OrthoDB" id="4420002at2"/>
<name>A0A3M8K924_9CORY</name>
<evidence type="ECO:0000313" key="2">
    <source>
        <dbReference type="Proteomes" id="UP000266975"/>
    </source>
</evidence>
<dbReference type="EMBL" id="PTJO01000003">
    <property type="protein sequence ID" value="RNE49727.1"/>
    <property type="molecule type" value="Genomic_DNA"/>
</dbReference>